<protein>
    <submittedName>
        <fullName evidence="1">Uncharacterized protein</fullName>
    </submittedName>
</protein>
<proteinExistence type="predicted"/>
<reference evidence="2" key="1">
    <citation type="submission" date="2024-07" db="EMBL/GenBank/DDBJ databases">
        <title>Two chromosome-level genome assemblies of Korean endemic species Abeliophyllum distichum and Forsythia ovata (Oleaceae).</title>
        <authorList>
            <person name="Jang H."/>
        </authorList>
    </citation>
    <scope>NUCLEOTIDE SEQUENCE [LARGE SCALE GENOMIC DNA]</scope>
</reference>
<accession>A0ABD1WT42</accession>
<gene>
    <name evidence="1" type="ORF">Fot_06490</name>
</gene>
<evidence type="ECO:0000313" key="2">
    <source>
        <dbReference type="Proteomes" id="UP001604277"/>
    </source>
</evidence>
<dbReference type="Proteomes" id="UP001604277">
    <property type="component" value="Unassembled WGS sequence"/>
</dbReference>
<dbReference type="AlphaFoldDB" id="A0ABD1WT42"/>
<name>A0ABD1WT42_9LAMI</name>
<comment type="caution">
    <text evidence="1">The sequence shown here is derived from an EMBL/GenBank/DDBJ whole genome shotgun (WGS) entry which is preliminary data.</text>
</comment>
<keyword evidence="2" id="KW-1185">Reference proteome</keyword>
<sequence>MGIVEAVGLSGRCMRARVQMDIIKQFNRNLKRNNSSDNDQDLNGLGMEIEIQSIHLKASSRVRKNQITKLRVGRDNCWRRTSKFSSNQLKSALNPLTLIYFRSISSYSKLQSTEISPKSVNPAG</sequence>
<organism evidence="1 2">
    <name type="scientific">Forsythia ovata</name>
    <dbReference type="NCBI Taxonomy" id="205694"/>
    <lineage>
        <taxon>Eukaryota</taxon>
        <taxon>Viridiplantae</taxon>
        <taxon>Streptophyta</taxon>
        <taxon>Embryophyta</taxon>
        <taxon>Tracheophyta</taxon>
        <taxon>Spermatophyta</taxon>
        <taxon>Magnoliopsida</taxon>
        <taxon>eudicotyledons</taxon>
        <taxon>Gunneridae</taxon>
        <taxon>Pentapetalae</taxon>
        <taxon>asterids</taxon>
        <taxon>lamiids</taxon>
        <taxon>Lamiales</taxon>
        <taxon>Oleaceae</taxon>
        <taxon>Forsythieae</taxon>
        <taxon>Forsythia</taxon>
    </lineage>
</organism>
<dbReference type="EMBL" id="JBFOLJ010000002">
    <property type="protein sequence ID" value="KAL2552871.1"/>
    <property type="molecule type" value="Genomic_DNA"/>
</dbReference>
<evidence type="ECO:0000313" key="1">
    <source>
        <dbReference type="EMBL" id="KAL2552871.1"/>
    </source>
</evidence>